<protein>
    <submittedName>
        <fullName evidence="1">N-acetyllactosaminide beta-1,3-N-acetylglucosaminyltransferase 4</fullName>
    </submittedName>
</protein>
<dbReference type="Gene3D" id="3.40.50.1110">
    <property type="entry name" value="SGNH hydrolase"/>
    <property type="match status" value="1"/>
</dbReference>
<evidence type="ECO:0000313" key="1">
    <source>
        <dbReference type="EMBL" id="KAK3916894.1"/>
    </source>
</evidence>
<evidence type="ECO:0000313" key="2">
    <source>
        <dbReference type="Proteomes" id="UP001219518"/>
    </source>
</evidence>
<keyword evidence="2" id="KW-1185">Reference proteome</keyword>
<name>A0AAE1LFL4_9NEOP</name>
<reference evidence="1" key="2">
    <citation type="journal article" date="2023" name="BMC Genomics">
        <title>Pest status, molecular evolution, and epigenetic factors derived from the genome assembly of Frankliniella fusca, a thysanopteran phytovirus vector.</title>
        <authorList>
            <person name="Catto M.A."/>
            <person name="Labadie P.E."/>
            <person name="Jacobson A.L."/>
            <person name="Kennedy G.G."/>
            <person name="Srinivasan R."/>
            <person name="Hunt B.G."/>
        </authorList>
    </citation>
    <scope>NUCLEOTIDE SEQUENCE</scope>
    <source>
        <strain evidence="1">PL_HMW_Pooled</strain>
    </source>
</reference>
<dbReference type="EMBL" id="JAHWGI010000635">
    <property type="protein sequence ID" value="KAK3916894.1"/>
    <property type="molecule type" value="Genomic_DNA"/>
</dbReference>
<dbReference type="AlphaFoldDB" id="A0AAE1LFL4"/>
<dbReference type="InterPro" id="IPR036514">
    <property type="entry name" value="SGNH_hydro_sf"/>
</dbReference>
<accession>A0AAE1LFL4</accession>
<dbReference type="SUPFAM" id="SSF52266">
    <property type="entry name" value="SGNH hydrolase"/>
    <property type="match status" value="1"/>
</dbReference>
<gene>
    <name evidence="1" type="ORF">KUF71_006452</name>
</gene>
<sequence>MPYNRYNWQRNEVGFVKNETVERQEVKSELSDSESIASSSSIVKSFNTSCCVQSPEESAATGGSSRLKQVNVVDKSNVAGSSKEAAFDLLPTNTCESDQLDFNGDLFSLVIKIIEMGAVIVYLCTLPLLPGSYHDSIMAFNKAVAGFSEFGNAVHVVDFEKIFLKSGGKIDVNFYERCYKSNKIDIHPNGKGFKLMYAKLCDNLQAK</sequence>
<organism evidence="1 2">
    <name type="scientific">Frankliniella fusca</name>
    <dbReference type="NCBI Taxonomy" id="407009"/>
    <lineage>
        <taxon>Eukaryota</taxon>
        <taxon>Metazoa</taxon>
        <taxon>Ecdysozoa</taxon>
        <taxon>Arthropoda</taxon>
        <taxon>Hexapoda</taxon>
        <taxon>Insecta</taxon>
        <taxon>Pterygota</taxon>
        <taxon>Neoptera</taxon>
        <taxon>Paraneoptera</taxon>
        <taxon>Thysanoptera</taxon>
        <taxon>Terebrantia</taxon>
        <taxon>Thripoidea</taxon>
        <taxon>Thripidae</taxon>
        <taxon>Frankliniella</taxon>
    </lineage>
</organism>
<comment type="caution">
    <text evidence="1">The sequence shown here is derived from an EMBL/GenBank/DDBJ whole genome shotgun (WGS) entry which is preliminary data.</text>
</comment>
<dbReference type="Proteomes" id="UP001219518">
    <property type="component" value="Unassembled WGS sequence"/>
</dbReference>
<proteinExistence type="predicted"/>
<reference evidence="1" key="1">
    <citation type="submission" date="2021-07" db="EMBL/GenBank/DDBJ databases">
        <authorList>
            <person name="Catto M.A."/>
            <person name="Jacobson A."/>
            <person name="Kennedy G."/>
            <person name="Labadie P."/>
            <person name="Hunt B.G."/>
            <person name="Srinivasan R."/>
        </authorList>
    </citation>
    <scope>NUCLEOTIDE SEQUENCE</scope>
    <source>
        <strain evidence="1">PL_HMW_Pooled</strain>
        <tissue evidence="1">Head</tissue>
    </source>
</reference>